<comment type="caution">
    <text evidence="1">The sequence shown here is derived from an EMBL/GenBank/DDBJ whole genome shotgun (WGS) entry which is preliminary data.</text>
</comment>
<evidence type="ECO:0000313" key="1">
    <source>
        <dbReference type="EMBL" id="OAO13596.1"/>
    </source>
</evidence>
<keyword evidence="2" id="KW-1185">Reference proteome</keyword>
<name>A0A196SBA2_BLAHN</name>
<proteinExistence type="predicted"/>
<gene>
    <name evidence="1" type="ORF">AV274_4703</name>
</gene>
<reference evidence="1 2" key="1">
    <citation type="submission" date="2016-05" db="EMBL/GenBank/DDBJ databases">
        <title>Nuclear genome of Blastocystis sp. subtype 1 NandII.</title>
        <authorList>
            <person name="Gentekaki E."/>
            <person name="Curtis B."/>
            <person name="Stairs C."/>
            <person name="Eme L."/>
            <person name="Herman E."/>
            <person name="Klimes V."/>
            <person name="Arias M.C."/>
            <person name="Elias M."/>
            <person name="Hilliou F."/>
            <person name="Klute M."/>
            <person name="Malik S.-B."/>
            <person name="Pightling A."/>
            <person name="Rachubinski R."/>
            <person name="Salas D."/>
            <person name="Schlacht A."/>
            <person name="Suga H."/>
            <person name="Archibald J."/>
            <person name="Ball S.G."/>
            <person name="Clark G."/>
            <person name="Dacks J."/>
            <person name="Van Der Giezen M."/>
            <person name="Tsaousis A."/>
            <person name="Roger A."/>
        </authorList>
    </citation>
    <scope>NUCLEOTIDE SEQUENCE [LARGE SCALE GENOMIC DNA]</scope>
    <source>
        <strain evidence="2">ATCC 50177 / NandII</strain>
    </source>
</reference>
<protein>
    <recommendedName>
        <fullName evidence="3">Leucine-rich repeat domain-containing protein</fullName>
    </recommendedName>
</protein>
<dbReference type="EMBL" id="LXWW01000363">
    <property type="protein sequence ID" value="OAO13596.1"/>
    <property type="molecule type" value="Genomic_DNA"/>
</dbReference>
<dbReference type="Gene3D" id="3.80.10.10">
    <property type="entry name" value="Ribonuclease Inhibitor"/>
    <property type="match status" value="1"/>
</dbReference>
<dbReference type="AlphaFoldDB" id="A0A196SBA2"/>
<sequence>MEGYVAERSVKETVEEMEYEITTYQGEHRDEYLVKEVKSGRCELFYKGLLQLSWKEMDGRKVGLFTVYEKGSVLRCVDWRKLNDNEYRYVENCKNGLELVVESGQVVYRGGFDDVESMKREGKGMEFDVKTGRVLRCGVWKNDELFQITQEFESDEVMIEYAIEEGKSNQHVLNRHPVYRGGYIFDDSLSSYLRNGEGYNIEGGIAVSEGKWERGELKDIVDMFNGWYAKMEKSDVFDWGFYKRAEVRSLNEWKRVDKRITKLVIPSNSCNESKWKVFDVSELKCLKSIEIGDDCFENVEEVNVSELKKLDKLVIGKRSFRKSSGGGNEANRHFYLQDCERLRVLKIGTRSFSDYSVCKIENLPCLESIEMDDLNELSCNFYSASLKLKHMPKLKSLLFGNSAFHDCSRVVFENLPELTSIRLGKNAFQFNTYESTELIMRNLPKLAILVNEGDDSYTWSNIDTLYLKNIPNLTNITLVKQYAFRNTKDKRLSSIPVFSSSRLDISSALEEYVK</sequence>
<dbReference type="SUPFAM" id="SSF52058">
    <property type="entry name" value="L domain-like"/>
    <property type="match status" value="1"/>
</dbReference>
<evidence type="ECO:0008006" key="3">
    <source>
        <dbReference type="Google" id="ProtNLM"/>
    </source>
</evidence>
<dbReference type="InterPro" id="IPR032675">
    <property type="entry name" value="LRR_dom_sf"/>
</dbReference>
<organism evidence="1 2">
    <name type="scientific">Blastocystis sp. subtype 1 (strain ATCC 50177 / NandII)</name>
    <dbReference type="NCBI Taxonomy" id="478820"/>
    <lineage>
        <taxon>Eukaryota</taxon>
        <taxon>Sar</taxon>
        <taxon>Stramenopiles</taxon>
        <taxon>Bigyra</taxon>
        <taxon>Opalozoa</taxon>
        <taxon>Opalinata</taxon>
        <taxon>Blastocystidae</taxon>
        <taxon>Blastocystis</taxon>
    </lineage>
</organism>
<evidence type="ECO:0000313" key="2">
    <source>
        <dbReference type="Proteomes" id="UP000078348"/>
    </source>
</evidence>
<dbReference type="Proteomes" id="UP000078348">
    <property type="component" value="Unassembled WGS sequence"/>
</dbReference>
<dbReference type="OrthoDB" id="442066at2759"/>
<accession>A0A196SBA2</accession>